<keyword evidence="3" id="KW-1185">Reference proteome</keyword>
<dbReference type="PROSITE" id="PS51257">
    <property type="entry name" value="PROKAR_LIPOPROTEIN"/>
    <property type="match status" value="1"/>
</dbReference>
<comment type="caution">
    <text evidence="2">The sequence shown here is derived from an EMBL/GenBank/DDBJ whole genome shotgun (WGS) entry which is preliminary data.</text>
</comment>
<dbReference type="HOGENOM" id="CLU_051180_1_0_5"/>
<proteinExistence type="predicted"/>
<dbReference type="PROSITE" id="PS01098">
    <property type="entry name" value="LIPASE_GDSL_SER"/>
    <property type="match status" value="1"/>
</dbReference>
<dbReference type="EMBL" id="AEWJ01000044">
    <property type="protein sequence ID" value="EGD58113.1"/>
    <property type="molecule type" value="Genomic_DNA"/>
</dbReference>
<dbReference type="GO" id="GO:0004622">
    <property type="term" value="F:phosphatidylcholine lysophospholipase activity"/>
    <property type="evidence" value="ECO:0007669"/>
    <property type="project" value="TreeGrafter"/>
</dbReference>
<reference evidence="2 3" key="1">
    <citation type="journal article" date="2012" name="J. Bacteriol.">
        <title>Draft Genome Sequence of Novosphingobium nitrogenifigens Y88T.</title>
        <authorList>
            <person name="Strabala T.J."/>
            <person name="Macdonald L."/>
            <person name="Liu V."/>
            <person name="Smit A.M."/>
        </authorList>
    </citation>
    <scope>NUCLEOTIDE SEQUENCE [LARGE SCALE GENOMIC DNA]</scope>
    <source>
        <strain evidence="2 3">DSM 19370</strain>
    </source>
</reference>
<dbReference type="SUPFAM" id="SSF52266">
    <property type="entry name" value="SGNH hydrolase"/>
    <property type="match status" value="1"/>
</dbReference>
<dbReference type="Gene3D" id="3.40.50.1110">
    <property type="entry name" value="SGNH hydrolase"/>
    <property type="match status" value="1"/>
</dbReference>
<dbReference type="PANTHER" id="PTHR30383">
    <property type="entry name" value="THIOESTERASE 1/PROTEASE 1/LYSOPHOSPHOLIPASE L1"/>
    <property type="match status" value="1"/>
</dbReference>
<gene>
    <name evidence="2" type="ORF">Y88_0165</name>
</gene>
<dbReference type="PANTHER" id="PTHR30383:SF24">
    <property type="entry name" value="THIOESTERASE 1_PROTEASE 1_LYSOPHOSPHOLIPASE L1"/>
    <property type="match status" value="1"/>
</dbReference>
<dbReference type="InParanoid" id="F1ZB20"/>
<accession>F1ZB20</accession>
<dbReference type="FunCoup" id="F1ZB20">
    <property type="interactions" value="80"/>
</dbReference>
<dbReference type="STRING" id="983920.Y88_0165"/>
<dbReference type="OrthoDB" id="9786188at2"/>
<dbReference type="Pfam" id="PF13472">
    <property type="entry name" value="Lipase_GDSL_2"/>
    <property type="match status" value="1"/>
</dbReference>
<dbReference type="Proteomes" id="UP000004728">
    <property type="component" value="Unassembled WGS sequence"/>
</dbReference>
<dbReference type="InterPro" id="IPR013830">
    <property type="entry name" value="SGNH_hydro"/>
</dbReference>
<name>F1ZB20_9SPHN</name>
<dbReference type="InterPro" id="IPR036514">
    <property type="entry name" value="SGNH_hydro_sf"/>
</dbReference>
<evidence type="ECO:0000313" key="2">
    <source>
        <dbReference type="EMBL" id="EGD58113.1"/>
    </source>
</evidence>
<sequence length="262" mass="27055">MHFVDKHFPVRPATAGSMTGKGLALAALFLALGGCGHGVGGEAGGETGQQAPDAAMVAPEVAASAPPRVAPPPDAPVILAFGDSLYAGYRLDPGASYPAQLESALNADHVPARVVNAGVSGDTTAAALQRLAFTLDNQPKKPVLVMVGLGGNDMLRGLPPADTRANLDAILKALEARHIPVLMTGMLAAPNLGQDYRQAFNPIWPQLARKHHAGLVPFFLQPVIGNNALLLDDHIHPNAQGVAAIVKATEPTVVAALKEATR</sequence>
<dbReference type="GO" id="GO:0006629">
    <property type="term" value="P:lipid metabolic process"/>
    <property type="evidence" value="ECO:0007669"/>
    <property type="project" value="InterPro"/>
</dbReference>
<dbReference type="AlphaFoldDB" id="F1ZB20"/>
<organism evidence="2 3">
    <name type="scientific">Novosphingobium nitrogenifigens DSM 19370</name>
    <dbReference type="NCBI Taxonomy" id="983920"/>
    <lineage>
        <taxon>Bacteria</taxon>
        <taxon>Pseudomonadati</taxon>
        <taxon>Pseudomonadota</taxon>
        <taxon>Alphaproteobacteria</taxon>
        <taxon>Sphingomonadales</taxon>
        <taxon>Sphingomonadaceae</taxon>
        <taxon>Novosphingobium</taxon>
    </lineage>
</organism>
<dbReference type="InterPro" id="IPR051532">
    <property type="entry name" value="Ester_Hydrolysis_Enzymes"/>
</dbReference>
<dbReference type="InterPro" id="IPR008265">
    <property type="entry name" value="Lipase_GDSL_AS"/>
</dbReference>
<dbReference type="eggNOG" id="COG2755">
    <property type="taxonomic scope" value="Bacteria"/>
</dbReference>
<evidence type="ECO:0000313" key="3">
    <source>
        <dbReference type="Proteomes" id="UP000004728"/>
    </source>
</evidence>
<dbReference type="CDD" id="cd01822">
    <property type="entry name" value="Lysophospholipase_L1_like"/>
    <property type="match status" value="1"/>
</dbReference>
<protein>
    <submittedName>
        <fullName evidence="2">Lipolytic enzyme, G-D-S-L</fullName>
    </submittedName>
</protein>
<dbReference type="RefSeq" id="WP_008067365.1">
    <property type="nucleotide sequence ID" value="NZ_AQWK01000006.1"/>
</dbReference>
<feature type="domain" description="SGNH hydrolase-type esterase" evidence="1">
    <location>
        <begin position="80"/>
        <end position="243"/>
    </location>
</feature>
<evidence type="ECO:0000259" key="1">
    <source>
        <dbReference type="Pfam" id="PF13472"/>
    </source>
</evidence>